<dbReference type="AlphaFoldDB" id="A0AAV4TA06"/>
<evidence type="ECO:0000313" key="2">
    <source>
        <dbReference type="Proteomes" id="UP001054945"/>
    </source>
</evidence>
<name>A0AAV4TA06_CAEEX</name>
<reference evidence="1 2" key="1">
    <citation type="submission" date="2021-06" db="EMBL/GenBank/DDBJ databases">
        <title>Caerostris extrusa draft genome.</title>
        <authorList>
            <person name="Kono N."/>
            <person name="Arakawa K."/>
        </authorList>
    </citation>
    <scope>NUCLEOTIDE SEQUENCE [LARGE SCALE GENOMIC DNA]</scope>
</reference>
<accession>A0AAV4TA06</accession>
<evidence type="ECO:0000313" key="1">
    <source>
        <dbReference type="EMBL" id="GIY42306.1"/>
    </source>
</evidence>
<proteinExistence type="predicted"/>
<dbReference type="EMBL" id="BPLR01010831">
    <property type="protein sequence ID" value="GIY42306.1"/>
    <property type="molecule type" value="Genomic_DNA"/>
</dbReference>
<gene>
    <name evidence="1" type="ORF">CEXT_738111</name>
</gene>
<protein>
    <submittedName>
        <fullName evidence="1">Uncharacterized protein</fullName>
    </submittedName>
</protein>
<keyword evidence="2" id="KW-1185">Reference proteome</keyword>
<comment type="caution">
    <text evidence="1">The sequence shown here is derived from an EMBL/GenBank/DDBJ whole genome shotgun (WGS) entry which is preliminary data.</text>
</comment>
<dbReference type="Proteomes" id="UP001054945">
    <property type="component" value="Unassembled WGS sequence"/>
</dbReference>
<organism evidence="1 2">
    <name type="scientific">Caerostris extrusa</name>
    <name type="common">Bark spider</name>
    <name type="synonym">Caerostris bankana</name>
    <dbReference type="NCBI Taxonomy" id="172846"/>
    <lineage>
        <taxon>Eukaryota</taxon>
        <taxon>Metazoa</taxon>
        <taxon>Ecdysozoa</taxon>
        <taxon>Arthropoda</taxon>
        <taxon>Chelicerata</taxon>
        <taxon>Arachnida</taxon>
        <taxon>Araneae</taxon>
        <taxon>Araneomorphae</taxon>
        <taxon>Entelegynae</taxon>
        <taxon>Araneoidea</taxon>
        <taxon>Araneidae</taxon>
        <taxon>Caerostris</taxon>
    </lineage>
</organism>
<sequence length="96" mass="10675">MKVVDAGVMEGQGWPKSGHCGPRQIVVINLSATSENAADSFRWGDGRGDISSAEKRFFCHSPLALGERMDEPTNCITRLYSDRWIRGKRSELLHAI</sequence>